<dbReference type="EMBL" id="FQUX01000002">
    <property type="protein sequence ID" value="SHF09266.1"/>
    <property type="molecule type" value="Genomic_DNA"/>
</dbReference>
<keyword evidence="6" id="KW-1185">Reference proteome</keyword>
<dbReference type="InterPro" id="IPR039559">
    <property type="entry name" value="AIM6_PI-PLC-like_dom"/>
</dbReference>
<protein>
    <submittedName>
        <fullName evidence="5">Alkaline phosphatase</fullName>
    </submittedName>
</protein>
<feature type="binding site" evidence="3">
    <location>
        <position position="489"/>
    </location>
    <ligand>
        <name>Mg(2+)</name>
        <dbReference type="ChEBI" id="CHEBI:18420"/>
    </ligand>
</feature>
<dbReference type="GO" id="GO:0046872">
    <property type="term" value="F:metal ion binding"/>
    <property type="evidence" value="ECO:0007669"/>
    <property type="project" value="UniProtKB-KW"/>
</dbReference>
<keyword evidence="3" id="KW-0479">Metal-binding</keyword>
<comment type="cofactor">
    <cofactor evidence="3">
        <name>Mg(2+)</name>
        <dbReference type="ChEBI" id="CHEBI:18420"/>
    </cofactor>
    <text evidence="3">Binds 1 Mg(2+) ion.</text>
</comment>
<comment type="similarity">
    <text evidence="4">Belongs to the alkaline phosphatase family.</text>
</comment>
<feature type="binding site" evidence="3">
    <location>
        <position position="494"/>
    </location>
    <ligand>
        <name>Zn(2+)</name>
        <dbReference type="ChEBI" id="CHEBI:29105"/>
        <label>2</label>
    </ligand>
</feature>
<dbReference type="SMART" id="SM00098">
    <property type="entry name" value="alkPPc"/>
    <property type="match status" value="1"/>
</dbReference>
<dbReference type="InterPro" id="IPR001952">
    <property type="entry name" value="Alkaline_phosphatase"/>
</dbReference>
<accession>A0A1M4YV88</accession>
<dbReference type="GO" id="GO:0006629">
    <property type="term" value="P:lipid metabolic process"/>
    <property type="evidence" value="ECO:0007669"/>
    <property type="project" value="InterPro"/>
</dbReference>
<dbReference type="PRINTS" id="PR00113">
    <property type="entry name" value="ALKPHPHTASE"/>
</dbReference>
<evidence type="ECO:0000313" key="5">
    <source>
        <dbReference type="EMBL" id="SHF09266.1"/>
    </source>
</evidence>
<dbReference type="GO" id="GO:0008081">
    <property type="term" value="F:phosphoric diester hydrolase activity"/>
    <property type="evidence" value="ECO:0007669"/>
    <property type="project" value="InterPro"/>
</dbReference>
<keyword evidence="1" id="KW-0597">Phosphoprotein</keyword>
<proteinExistence type="inferred from homology"/>
<organism evidence="5 6">
    <name type="scientific">Arenibacter palladensis</name>
    <dbReference type="NCBI Taxonomy" id="237373"/>
    <lineage>
        <taxon>Bacteria</taxon>
        <taxon>Pseudomonadati</taxon>
        <taxon>Bacteroidota</taxon>
        <taxon>Flavobacteriia</taxon>
        <taxon>Flavobacteriales</taxon>
        <taxon>Flavobacteriaceae</taxon>
        <taxon>Arenibacter</taxon>
    </lineage>
</organism>
<evidence type="ECO:0000256" key="3">
    <source>
        <dbReference type="PIRSR" id="PIRSR601952-2"/>
    </source>
</evidence>
<feature type="active site" description="Phosphoserine intermediate" evidence="2">
    <location>
        <position position="329"/>
    </location>
</feature>
<dbReference type="PANTHER" id="PTHR11596:SF5">
    <property type="entry name" value="ALKALINE PHOSPHATASE"/>
    <property type="match status" value="1"/>
</dbReference>
<feature type="binding site" evidence="3">
    <location>
        <position position="382"/>
    </location>
    <ligand>
        <name>Mg(2+)</name>
        <dbReference type="ChEBI" id="CHEBI:18420"/>
    </ligand>
</feature>
<comment type="cofactor">
    <cofactor evidence="3">
        <name>Zn(2+)</name>
        <dbReference type="ChEBI" id="CHEBI:29105"/>
    </cofactor>
    <text evidence="3">Binds 2 Zn(2+) ions.</text>
</comment>
<keyword evidence="3" id="KW-0460">Magnesium</keyword>
<dbReference type="PANTHER" id="PTHR11596">
    <property type="entry name" value="ALKALINE PHOSPHATASE"/>
    <property type="match status" value="1"/>
</dbReference>
<dbReference type="SUPFAM" id="SSF53649">
    <property type="entry name" value="Alkaline phosphatase-like"/>
    <property type="match status" value="1"/>
</dbReference>
<evidence type="ECO:0000313" key="6">
    <source>
        <dbReference type="Proteomes" id="UP000184406"/>
    </source>
</evidence>
<dbReference type="Proteomes" id="UP000184406">
    <property type="component" value="Unassembled WGS sequence"/>
</dbReference>
<evidence type="ECO:0000256" key="2">
    <source>
        <dbReference type="PIRSR" id="PIRSR601952-1"/>
    </source>
</evidence>
<dbReference type="Pfam" id="PF00245">
    <property type="entry name" value="Alk_phosphatase"/>
    <property type="match status" value="2"/>
</dbReference>
<dbReference type="GO" id="GO:0004035">
    <property type="term" value="F:alkaline phosphatase activity"/>
    <property type="evidence" value="ECO:0007669"/>
    <property type="project" value="TreeGrafter"/>
</dbReference>
<feature type="binding site" evidence="3">
    <location>
        <position position="537"/>
    </location>
    <ligand>
        <name>Zn(2+)</name>
        <dbReference type="ChEBI" id="CHEBI:29105"/>
        <label>2</label>
    </ligand>
</feature>
<evidence type="ECO:0000256" key="4">
    <source>
        <dbReference type="RuleBase" id="RU003946"/>
    </source>
</evidence>
<feature type="binding site" evidence="3">
    <location>
        <position position="288"/>
    </location>
    <ligand>
        <name>Mg(2+)</name>
        <dbReference type="ChEBI" id="CHEBI:18420"/>
    </ligand>
</feature>
<gene>
    <name evidence="5" type="ORF">SAMN03080594_102573</name>
</gene>
<dbReference type="Gene3D" id="3.20.20.190">
    <property type="entry name" value="Phosphatidylinositol (PI) phosphodiesterase"/>
    <property type="match status" value="1"/>
</dbReference>
<feature type="binding site" evidence="3">
    <location>
        <position position="498"/>
    </location>
    <ligand>
        <name>Zn(2+)</name>
        <dbReference type="ChEBI" id="CHEBI:29105"/>
        <label>2</label>
    </ligand>
</feature>
<evidence type="ECO:0000256" key="1">
    <source>
        <dbReference type="ARBA" id="ARBA00022553"/>
    </source>
</evidence>
<dbReference type="InterPro" id="IPR017946">
    <property type="entry name" value="PLC-like_Pdiesterase_TIM-brl"/>
</dbReference>
<name>A0A1M4YV88_9FLAO</name>
<feature type="binding site" evidence="3">
    <location>
        <position position="536"/>
    </location>
    <ligand>
        <name>Zn(2+)</name>
        <dbReference type="ChEBI" id="CHEBI:29105"/>
        <label>2</label>
    </ligand>
</feature>
<dbReference type="CDD" id="cd08577">
    <property type="entry name" value="PI-PLCc_GDPD_SF_unchar3"/>
    <property type="match status" value="1"/>
</dbReference>
<dbReference type="Gene3D" id="3.40.720.10">
    <property type="entry name" value="Alkaline Phosphatase, subunit A"/>
    <property type="match status" value="1"/>
</dbReference>
<feature type="binding site" evidence="3">
    <location>
        <position position="288"/>
    </location>
    <ligand>
        <name>Zn(2+)</name>
        <dbReference type="ChEBI" id="CHEBI:29105"/>
        <label>2</label>
    </ligand>
</feature>
<dbReference type="InterPro" id="IPR017850">
    <property type="entry name" value="Alkaline_phosphatase_core_sf"/>
</dbReference>
<dbReference type="CDD" id="cd16012">
    <property type="entry name" value="ALP"/>
    <property type="match status" value="1"/>
</dbReference>
<dbReference type="Pfam" id="PF13653">
    <property type="entry name" value="GDPD_2"/>
    <property type="match status" value="1"/>
</dbReference>
<reference evidence="6" key="1">
    <citation type="submission" date="2016-11" db="EMBL/GenBank/DDBJ databases">
        <authorList>
            <person name="Varghese N."/>
            <person name="Submissions S."/>
        </authorList>
    </citation>
    <scope>NUCLEOTIDE SEQUENCE [LARGE SCALE GENOMIC DNA]</scope>
    <source>
        <strain evidence="6">DSM 17539</strain>
    </source>
</reference>
<dbReference type="SUPFAM" id="SSF51695">
    <property type="entry name" value="PLC-like phosphodiesterases"/>
    <property type="match status" value="1"/>
</dbReference>
<keyword evidence="3" id="KW-0862">Zinc</keyword>
<dbReference type="RefSeq" id="WP_245802515.1">
    <property type="nucleotide sequence ID" value="NZ_FQUX01000002.1"/>
</dbReference>
<sequence>MLTSNRFFLFMFLLSLQIVLGQKTNSFKIHSHNDYLQTAPFWEAYAHGANSIEVDVFLKNDTLYATHDEVDIIPSHTIESLYLGPMNNVMELQLGKHQELQLLIDIKSEAYTTLAKIVAVLEKYPNIINNPNISMVISGNRPKPEEYKNYPKFIMFDYQSLDDIPKADAWEKVALISLPFYKFSRWNGKGRLTVEDLQKVKSTIDKAHSYNKPFRFWATPDSKTAWKALHDLGVDYINTDMPDKASVYLETLENRVFYNKAKSNVYKPTYKSDQTEKSVKNVILLIGDGNGLTQISSSVLANGGSLTLTQLKSIGFIKTQSSDDFTTDSAAAGTALATGTKTYNRSIGMAPNGQPLTNITELLYQHQFITGCITTDKIVGATPSSFYAHQKDRDDTEGIAKDLLNSKLSLFVGGGESGFSKADFQRNNFSILKDVQELGTSKKDKIGLFIAQNDVPSFLEGRGNILAEATKNGLEFLNAKKKPFFLMVEAAQIDSYGHKNEVAGIITEGIDFDVAISEAIKFADKTGNTLVVITADHETSGFTMPQGNMEMSMVEGDFTTDDHTATMVPIFAYGPHSQEFQGVYENNEVFHKILKVLNIKESRK</sequence>
<dbReference type="AlphaFoldDB" id="A0A1M4YV88"/>